<keyword evidence="9 11" id="KW-0472">Membrane</keyword>
<keyword evidence="3 11" id="KW-0328">Glycosyltransferase</keyword>
<comment type="catalytic activity">
    <reaction evidence="11">
        <text>[GlcNAc-(1-&gt;4)-Mur2Ac(oyl-L-Ala-gamma-D-Glu-L-Lys-D-Ala-D-Ala)](n)-di-trans,octa-cis-undecaprenyl diphosphate + beta-D-GlcNAc-(1-&gt;4)-Mur2Ac(oyl-L-Ala-gamma-D-Glu-L-Lys-D-Ala-D-Ala)-di-trans,octa-cis-undecaprenyl diphosphate = [GlcNAc-(1-&gt;4)-Mur2Ac(oyl-L-Ala-gamma-D-Glu-L-Lys-D-Ala-D-Ala)](n+1)-di-trans,octa-cis-undecaprenyl diphosphate + di-trans,octa-cis-undecaprenyl diphosphate + H(+)</text>
        <dbReference type="Rhea" id="RHEA:23708"/>
        <dbReference type="Rhea" id="RHEA-COMP:9602"/>
        <dbReference type="Rhea" id="RHEA-COMP:9603"/>
        <dbReference type="ChEBI" id="CHEBI:15378"/>
        <dbReference type="ChEBI" id="CHEBI:58405"/>
        <dbReference type="ChEBI" id="CHEBI:60033"/>
        <dbReference type="ChEBI" id="CHEBI:78435"/>
        <dbReference type="EC" id="2.4.99.28"/>
    </reaction>
</comment>
<dbReference type="GO" id="GO:0005886">
    <property type="term" value="C:plasma membrane"/>
    <property type="evidence" value="ECO:0007669"/>
    <property type="project" value="UniProtKB-SubCell"/>
</dbReference>
<keyword evidence="5 11" id="KW-0812">Transmembrane</keyword>
<dbReference type="EC" id="2.4.99.28" evidence="11"/>
<keyword evidence="2" id="KW-0997">Cell inner membrane</keyword>
<evidence type="ECO:0000256" key="9">
    <source>
        <dbReference type="ARBA" id="ARBA00023136"/>
    </source>
</evidence>
<keyword evidence="10 11" id="KW-0961">Cell wall biogenesis/degradation</keyword>
<keyword evidence="1 11" id="KW-1003">Cell membrane</keyword>
<evidence type="ECO:0000256" key="11">
    <source>
        <dbReference type="HAMAP-Rule" id="MF_00766"/>
    </source>
</evidence>
<dbReference type="GO" id="GO:0009252">
    <property type="term" value="P:peptidoglycan biosynthetic process"/>
    <property type="evidence" value="ECO:0007669"/>
    <property type="project" value="UniProtKB-UniRule"/>
</dbReference>
<dbReference type="HOGENOM" id="CLU_006354_1_1_0"/>
<dbReference type="PANTHER" id="PTHR30400:SF0">
    <property type="entry name" value="BIOSYNTHETIC PEPTIDOGLYCAN TRANSGLYCOSYLASE"/>
    <property type="match status" value="1"/>
</dbReference>
<dbReference type="EMBL" id="DF820463">
    <property type="protein sequence ID" value="GAK55521.1"/>
    <property type="molecule type" value="Genomic_DNA"/>
</dbReference>
<evidence type="ECO:0000256" key="2">
    <source>
        <dbReference type="ARBA" id="ARBA00022519"/>
    </source>
</evidence>
<keyword evidence="8 11" id="KW-1133">Transmembrane helix</keyword>
<evidence type="ECO:0000256" key="10">
    <source>
        <dbReference type="ARBA" id="ARBA00023316"/>
    </source>
</evidence>
<comment type="similarity">
    <text evidence="11">Belongs to the glycosyltransferase 51 family.</text>
</comment>
<comment type="subcellular location">
    <subcellularLocation>
        <location evidence="11">Cell membrane</location>
        <topology evidence="11">Single-pass membrane protein</topology>
    </subcellularLocation>
</comment>
<name>A0A0S6WB21_VECG1</name>
<organism evidence="13">
    <name type="scientific">Vecturithrix granuli</name>
    <dbReference type="NCBI Taxonomy" id="1499967"/>
    <lineage>
        <taxon>Bacteria</taxon>
        <taxon>Candidatus Moduliflexota</taxon>
        <taxon>Candidatus Vecturitrichia</taxon>
        <taxon>Candidatus Vecturitrichales</taxon>
        <taxon>Candidatus Vecturitrichaceae</taxon>
        <taxon>Candidatus Vecturithrix</taxon>
    </lineage>
</organism>
<dbReference type="UniPathway" id="UPA00219"/>
<evidence type="ECO:0000256" key="8">
    <source>
        <dbReference type="ARBA" id="ARBA00022989"/>
    </source>
</evidence>
<evidence type="ECO:0000256" key="1">
    <source>
        <dbReference type="ARBA" id="ARBA00022475"/>
    </source>
</evidence>
<dbReference type="PANTHER" id="PTHR30400">
    <property type="entry name" value="MONOFUNCTIONAL BIOSYNTHETIC PEPTIDOGLYCAN TRANSGLYCOSYLASE"/>
    <property type="match status" value="1"/>
</dbReference>
<feature type="domain" description="Glycosyl transferase family 51" evidence="12">
    <location>
        <begin position="83"/>
        <end position="247"/>
    </location>
</feature>
<evidence type="ECO:0000256" key="6">
    <source>
        <dbReference type="ARBA" id="ARBA00022960"/>
    </source>
</evidence>
<dbReference type="HAMAP" id="MF_00766">
    <property type="entry name" value="PGT_MtgA"/>
    <property type="match status" value="1"/>
</dbReference>
<dbReference type="Proteomes" id="UP000030661">
    <property type="component" value="Unassembled WGS sequence"/>
</dbReference>
<keyword evidence="7 11" id="KW-0573">Peptidoglycan synthesis</keyword>
<evidence type="ECO:0000313" key="14">
    <source>
        <dbReference type="Proteomes" id="UP000030661"/>
    </source>
</evidence>
<dbReference type="STRING" id="1499967.U27_02355"/>
<dbReference type="AlphaFoldDB" id="A0A0S6WB21"/>
<comment type="pathway">
    <text evidence="11">Cell wall biogenesis; peptidoglycan biosynthesis.</text>
</comment>
<dbReference type="InterPro" id="IPR001264">
    <property type="entry name" value="Glyco_trans_51"/>
</dbReference>
<sequence length="258" mass="29111">MLDQVNSLETLIEPMPDHPIQPGGQRKKQGAFLKILKWGGLALIALPVGFILCFRFVPPPISAFMVARYLDGVFDAERQTTLAYQWVNWEAISPQIMLAVVAAEDQKFPYHRGFDFTSIAEAIEEQRAGGRVRGASTITQQVAKNLFLWNGRSYLRKGLEAYLTLLIEFLWPKRRVLEVYVNIAEFGDGIYGVSAAAERFFRKQSSVLTRQESALLAAVLPNPQMFKVDSPSAYVRSRSQHIIRQMQNLGGTSYLKNL</sequence>
<dbReference type="InterPro" id="IPR011812">
    <property type="entry name" value="Pep_trsgly"/>
</dbReference>
<evidence type="ECO:0000256" key="3">
    <source>
        <dbReference type="ARBA" id="ARBA00022676"/>
    </source>
</evidence>
<dbReference type="Gene3D" id="1.10.3810.10">
    <property type="entry name" value="Biosynthetic peptidoglycan transglycosylase-like"/>
    <property type="match status" value="1"/>
</dbReference>
<evidence type="ECO:0000259" key="12">
    <source>
        <dbReference type="Pfam" id="PF00912"/>
    </source>
</evidence>
<evidence type="ECO:0000256" key="4">
    <source>
        <dbReference type="ARBA" id="ARBA00022679"/>
    </source>
</evidence>
<feature type="transmembrane region" description="Helical" evidence="11">
    <location>
        <begin position="35"/>
        <end position="57"/>
    </location>
</feature>
<evidence type="ECO:0000313" key="13">
    <source>
        <dbReference type="EMBL" id="GAK55521.1"/>
    </source>
</evidence>
<dbReference type="NCBIfam" id="TIGR02070">
    <property type="entry name" value="mono_pep_trsgly"/>
    <property type="match status" value="1"/>
</dbReference>
<dbReference type="InterPro" id="IPR023346">
    <property type="entry name" value="Lysozyme-like_dom_sf"/>
</dbReference>
<protein>
    <recommendedName>
        <fullName evidence="11">Biosynthetic peptidoglycan transglycosylase</fullName>
        <ecNumber evidence="11">2.4.99.28</ecNumber>
    </recommendedName>
    <alternativeName>
        <fullName evidence="11">Glycan polymerase</fullName>
    </alternativeName>
    <alternativeName>
        <fullName evidence="11">Peptidoglycan glycosyltransferase MtgA</fullName>
        <shortName evidence="11">PGT</shortName>
    </alternativeName>
</protein>
<accession>A0A0S6WB21</accession>
<dbReference type="GO" id="GO:0008360">
    <property type="term" value="P:regulation of cell shape"/>
    <property type="evidence" value="ECO:0007669"/>
    <property type="project" value="UniProtKB-KW"/>
</dbReference>
<gene>
    <name evidence="11" type="primary">mtgA</name>
    <name evidence="13" type="ORF">U27_02355</name>
</gene>
<evidence type="ECO:0000256" key="5">
    <source>
        <dbReference type="ARBA" id="ARBA00022692"/>
    </source>
</evidence>
<dbReference type="GO" id="GO:0009274">
    <property type="term" value="C:peptidoglycan-based cell wall"/>
    <property type="evidence" value="ECO:0007669"/>
    <property type="project" value="InterPro"/>
</dbReference>
<evidence type="ECO:0000256" key="7">
    <source>
        <dbReference type="ARBA" id="ARBA00022984"/>
    </source>
</evidence>
<dbReference type="GO" id="GO:0071555">
    <property type="term" value="P:cell wall organization"/>
    <property type="evidence" value="ECO:0007669"/>
    <property type="project" value="UniProtKB-KW"/>
</dbReference>
<comment type="function">
    <text evidence="11">Peptidoglycan polymerase that catalyzes glycan chain elongation from lipid-linked precursors.</text>
</comment>
<keyword evidence="4 11" id="KW-0808">Transferase</keyword>
<dbReference type="Pfam" id="PF00912">
    <property type="entry name" value="Transgly"/>
    <property type="match status" value="1"/>
</dbReference>
<dbReference type="InterPro" id="IPR036950">
    <property type="entry name" value="PBP_transglycosylase"/>
</dbReference>
<proteinExistence type="inferred from homology"/>
<keyword evidence="6 11" id="KW-0133">Cell shape</keyword>
<dbReference type="eggNOG" id="COG0744">
    <property type="taxonomic scope" value="Bacteria"/>
</dbReference>
<dbReference type="GO" id="GO:0016763">
    <property type="term" value="F:pentosyltransferase activity"/>
    <property type="evidence" value="ECO:0007669"/>
    <property type="project" value="InterPro"/>
</dbReference>
<reference evidence="13" key="1">
    <citation type="journal article" date="2015" name="PeerJ">
        <title>First genomic representation of candidate bacterial phylum KSB3 points to enhanced environmental sensing as a trigger of wastewater bulking.</title>
        <authorList>
            <person name="Sekiguchi Y."/>
            <person name="Ohashi A."/>
            <person name="Parks D.H."/>
            <person name="Yamauchi T."/>
            <person name="Tyson G.W."/>
            <person name="Hugenholtz P."/>
        </authorList>
    </citation>
    <scope>NUCLEOTIDE SEQUENCE [LARGE SCALE GENOMIC DNA]</scope>
</reference>
<dbReference type="SUPFAM" id="SSF53955">
    <property type="entry name" value="Lysozyme-like"/>
    <property type="match status" value="1"/>
</dbReference>
<dbReference type="GO" id="GO:0008955">
    <property type="term" value="F:peptidoglycan glycosyltransferase activity"/>
    <property type="evidence" value="ECO:0007669"/>
    <property type="project" value="UniProtKB-UniRule"/>
</dbReference>
<keyword evidence="14" id="KW-1185">Reference proteome</keyword>